<name>A0A4S8KLZ3_DENBC</name>
<dbReference type="EMBL" id="ML180845">
    <property type="protein sequence ID" value="THU76552.1"/>
    <property type="molecule type" value="Genomic_DNA"/>
</dbReference>
<dbReference type="OrthoDB" id="2832228at2759"/>
<accession>A0A4S8KLZ3</accession>
<dbReference type="AlphaFoldDB" id="A0A4S8KLZ3"/>
<keyword evidence="2" id="KW-1185">Reference proteome</keyword>
<gene>
    <name evidence="1" type="ORF">K435DRAFT_974386</name>
</gene>
<reference evidence="1 2" key="1">
    <citation type="journal article" date="2019" name="Nat. Ecol. Evol.">
        <title>Megaphylogeny resolves global patterns of mushroom evolution.</title>
        <authorList>
            <person name="Varga T."/>
            <person name="Krizsan K."/>
            <person name="Foldi C."/>
            <person name="Dima B."/>
            <person name="Sanchez-Garcia M."/>
            <person name="Sanchez-Ramirez S."/>
            <person name="Szollosi G.J."/>
            <person name="Szarkandi J.G."/>
            <person name="Papp V."/>
            <person name="Albert L."/>
            <person name="Andreopoulos W."/>
            <person name="Angelini C."/>
            <person name="Antonin V."/>
            <person name="Barry K.W."/>
            <person name="Bougher N.L."/>
            <person name="Buchanan P."/>
            <person name="Buyck B."/>
            <person name="Bense V."/>
            <person name="Catcheside P."/>
            <person name="Chovatia M."/>
            <person name="Cooper J."/>
            <person name="Damon W."/>
            <person name="Desjardin D."/>
            <person name="Finy P."/>
            <person name="Geml J."/>
            <person name="Haridas S."/>
            <person name="Hughes K."/>
            <person name="Justo A."/>
            <person name="Karasinski D."/>
            <person name="Kautmanova I."/>
            <person name="Kiss B."/>
            <person name="Kocsube S."/>
            <person name="Kotiranta H."/>
            <person name="LaButti K.M."/>
            <person name="Lechner B.E."/>
            <person name="Liimatainen K."/>
            <person name="Lipzen A."/>
            <person name="Lukacs Z."/>
            <person name="Mihaltcheva S."/>
            <person name="Morgado L.N."/>
            <person name="Niskanen T."/>
            <person name="Noordeloos M.E."/>
            <person name="Ohm R.A."/>
            <person name="Ortiz-Santana B."/>
            <person name="Ovrebo C."/>
            <person name="Racz N."/>
            <person name="Riley R."/>
            <person name="Savchenko A."/>
            <person name="Shiryaev A."/>
            <person name="Soop K."/>
            <person name="Spirin V."/>
            <person name="Szebenyi C."/>
            <person name="Tomsovsky M."/>
            <person name="Tulloss R.E."/>
            <person name="Uehling J."/>
            <person name="Grigoriev I.V."/>
            <person name="Vagvolgyi C."/>
            <person name="Papp T."/>
            <person name="Martin F.M."/>
            <person name="Miettinen O."/>
            <person name="Hibbett D.S."/>
            <person name="Nagy L.G."/>
        </authorList>
    </citation>
    <scope>NUCLEOTIDE SEQUENCE [LARGE SCALE GENOMIC DNA]</scope>
    <source>
        <strain evidence="1 2">CBS 962.96</strain>
    </source>
</reference>
<dbReference type="Proteomes" id="UP000297245">
    <property type="component" value="Unassembled WGS sequence"/>
</dbReference>
<proteinExistence type="predicted"/>
<sequence length="183" mass="20198">MSEAPLTISQLSENASVAVTETNMSEAPLTISQLSENAPVAVTESNKNLLCIRLHRSFKGFAAGVVSADYKQRAFFEVRRDGVVIASATFEGQGNRVNMKNIMDNREHWSFGPFDFDATLYVVISNQPHGGTYRPSKMVGPLTIEKKSEADFPMEFYKSTVISDDAGGDNSHDDCTFVVLEYK</sequence>
<evidence type="ECO:0000313" key="2">
    <source>
        <dbReference type="Proteomes" id="UP000297245"/>
    </source>
</evidence>
<organism evidence="1 2">
    <name type="scientific">Dendrothele bispora (strain CBS 962.96)</name>
    <dbReference type="NCBI Taxonomy" id="1314807"/>
    <lineage>
        <taxon>Eukaryota</taxon>
        <taxon>Fungi</taxon>
        <taxon>Dikarya</taxon>
        <taxon>Basidiomycota</taxon>
        <taxon>Agaricomycotina</taxon>
        <taxon>Agaricomycetes</taxon>
        <taxon>Agaricomycetidae</taxon>
        <taxon>Agaricales</taxon>
        <taxon>Agaricales incertae sedis</taxon>
        <taxon>Dendrothele</taxon>
    </lineage>
</organism>
<evidence type="ECO:0000313" key="1">
    <source>
        <dbReference type="EMBL" id="THU76552.1"/>
    </source>
</evidence>
<protein>
    <submittedName>
        <fullName evidence="1">Uncharacterized protein</fullName>
    </submittedName>
</protein>